<organism evidence="2">
    <name type="scientific">Cladocopium goreaui</name>
    <dbReference type="NCBI Taxonomy" id="2562237"/>
    <lineage>
        <taxon>Eukaryota</taxon>
        <taxon>Sar</taxon>
        <taxon>Alveolata</taxon>
        <taxon>Dinophyceae</taxon>
        <taxon>Suessiales</taxon>
        <taxon>Symbiodiniaceae</taxon>
        <taxon>Cladocopium</taxon>
    </lineage>
</organism>
<comment type="caution">
    <text evidence="2">The sequence shown here is derived from an EMBL/GenBank/DDBJ whole genome shotgun (WGS) entry which is preliminary data.</text>
</comment>
<sequence length="673" mass="76399">MSCNRQFKGDVHQLTVLRLELRKLDQHDMDSKAGVVEMLKVPVNGSTRKDQALLGRAVCQHSFRQLLGIGPKRFERLKRCALTDCPLPVDGRQRPRRHDGTNHESVRKRGLITDFLEEIYNSMSEPMPEASDQGQVEAEQGDHYVMPKMKFRRDRGKNPGKRLRDMTVKTCTLKDTPVRLLPPGSFSEYLEMLQAKHPGEKFSLKLFCTVWGSNFTKMAIRRSSQHASCSTCCRHKMILKRLGADKRARAMQMQEYQRHLHRTYQDRVRYWLTRSQSRLGIQPSGISTLTLICDGMDKSKYRYPRSAVCNSKEFSGLVRPALDVTAVICHGHNVVLACSEPFVQKGSSWTTELVAHSIDKVAQKTDVRGCEIQLQMDNCGRENKNNSLCRLAGILTGSGRCYRMQLNFLESGHSHEDIDQYFSSLSNLIESRREIHTPDQFVAVLDRFMQDASIRPHEESRFVYKVDAVRDWKTYLHLACEGNHLTGIGGPSAPHVFAFDRRQNLPGFEDNSGVKTKFWGTRHGANVPQPTDVIMRTKQWMSDESWQDAVLYLPGNLCDEFASRGIVPDGEPPFCMDEAASHLEKLANNQIPRTPCLSVGYCILAPGPVVGPGVPNDVAMRYEKLDGREMLRYVGKRRQQCIYNAAVKLWSRGIAWDAALDMSTQSFDAAMQL</sequence>
<protein>
    <recommendedName>
        <fullName evidence="1">DUF7869 domain-containing protein</fullName>
    </recommendedName>
</protein>
<dbReference type="EMBL" id="CAMXCT030000375">
    <property type="protein sequence ID" value="CAL4765228.1"/>
    <property type="molecule type" value="Genomic_DNA"/>
</dbReference>
<evidence type="ECO:0000259" key="1">
    <source>
        <dbReference type="Pfam" id="PF25273"/>
    </source>
</evidence>
<dbReference type="AlphaFoldDB" id="A0A9P1FJ60"/>
<gene>
    <name evidence="2" type="ORF">C1SCF055_LOCUS6014</name>
</gene>
<evidence type="ECO:0000313" key="2">
    <source>
        <dbReference type="EMBL" id="CAI3977916.1"/>
    </source>
</evidence>
<name>A0A9P1FJ60_9DINO</name>
<keyword evidence="4" id="KW-1185">Reference proteome</keyword>
<dbReference type="PANTHER" id="PTHR33153">
    <property type="entry name" value="MYND-TYPE DOMAIN-CONTAINING PROTEIN"/>
    <property type="match status" value="1"/>
</dbReference>
<dbReference type="OrthoDB" id="410478at2759"/>
<dbReference type="PANTHER" id="PTHR33153:SF3">
    <property type="entry name" value="TRAFFICKING PROTEIN PARTICLE COMPLEX SUBUNIT 11 DOMAIN-CONTAINING PROTEIN"/>
    <property type="match status" value="1"/>
</dbReference>
<dbReference type="Pfam" id="PF25273">
    <property type="entry name" value="DUF7869"/>
    <property type="match status" value="1"/>
</dbReference>
<dbReference type="InterPro" id="IPR057191">
    <property type="entry name" value="DUF7869"/>
</dbReference>
<dbReference type="EMBL" id="CAMXCT020000375">
    <property type="protein sequence ID" value="CAL1131291.1"/>
    <property type="molecule type" value="Genomic_DNA"/>
</dbReference>
<dbReference type="Proteomes" id="UP001152797">
    <property type="component" value="Unassembled WGS sequence"/>
</dbReference>
<evidence type="ECO:0000313" key="3">
    <source>
        <dbReference type="EMBL" id="CAL1131291.1"/>
    </source>
</evidence>
<accession>A0A9P1FJ60</accession>
<reference evidence="3" key="2">
    <citation type="submission" date="2024-04" db="EMBL/GenBank/DDBJ databases">
        <authorList>
            <person name="Chen Y."/>
            <person name="Shah S."/>
            <person name="Dougan E. K."/>
            <person name="Thang M."/>
            <person name="Chan C."/>
        </authorList>
    </citation>
    <scope>NUCLEOTIDE SEQUENCE [LARGE SCALE GENOMIC DNA]</scope>
</reference>
<reference evidence="2" key="1">
    <citation type="submission" date="2022-10" db="EMBL/GenBank/DDBJ databases">
        <authorList>
            <person name="Chen Y."/>
            <person name="Dougan E. K."/>
            <person name="Chan C."/>
            <person name="Rhodes N."/>
            <person name="Thang M."/>
        </authorList>
    </citation>
    <scope>NUCLEOTIDE SEQUENCE</scope>
</reference>
<feature type="domain" description="DUF7869" evidence="1">
    <location>
        <begin position="322"/>
        <end position="503"/>
    </location>
</feature>
<proteinExistence type="predicted"/>
<evidence type="ECO:0000313" key="4">
    <source>
        <dbReference type="Proteomes" id="UP001152797"/>
    </source>
</evidence>
<dbReference type="EMBL" id="CAMXCT010000375">
    <property type="protein sequence ID" value="CAI3977916.1"/>
    <property type="molecule type" value="Genomic_DNA"/>
</dbReference>